<dbReference type="PANTHER" id="PTHR30540:SF109">
    <property type="entry name" value="POTASSIUM TRANSPORTER"/>
    <property type="match status" value="1"/>
</dbReference>
<evidence type="ECO:0000256" key="11">
    <source>
        <dbReference type="SAM" id="Phobius"/>
    </source>
</evidence>
<feature type="domain" description="K+ potassium transporter integral membrane" evidence="12">
    <location>
        <begin position="1"/>
        <end position="153"/>
    </location>
</feature>
<evidence type="ECO:0000256" key="8">
    <source>
        <dbReference type="ARBA" id="ARBA00023065"/>
    </source>
</evidence>
<feature type="region of interest" description="Disordered" evidence="10">
    <location>
        <begin position="311"/>
        <end position="343"/>
    </location>
</feature>
<dbReference type="Pfam" id="PF22776">
    <property type="entry name" value="K_trans_C"/>
    <property type="match status" value="1"/>
</dbReference>
<sequence>MSLIIYTLTLIPLLKYVFIVLRENDHGNGGTFALYSLISRFAKFSVSPNQIPEAQEVSPYKLKMPNSKMKRSQKMKEAFQKHLWLRNVIVTVAILGTCMVIGDGVLTPSISVLSAIQGIKVNKPELSQNVVFVTIIILPILFNLQRFGTDKVSLDWVLGLGANLGITRVPGIGLVYSELAQGVPTIFSHLISNLPGMHEILVFVCIKNLPVPNVLDQERFLIRRIGPKQFRMFRCAVRYGYRDLDARDTTVHEEFEKQLTECLANFLRTESETVQEESVGSHLSELQKEIAVEVENKNGQRIPSPMVMEAAKRLSQGSPYDSGGLALSDRNQAHGLRSPQNAE</sequence>
<keyword evidence="5 11" id="KW-0812">Transmembrane</keyword>
<dbReference type="GO" id="GO:0016020">
    <property type="term" value="C:membrane"/>
    <property type="evidence" value="ECO:0007669"/>
    <property type="project" value="UniProtKB-SubCell"/>
</dbReference>
<keyword evidence="4" id="KW-0633">Potassium transport</keyword>
<comment type="subcellular location">
    <subcellularLocation>
        <location evidence="1">Membrane</location>
        <topology evidence="1">Multi-pass membrane protein</topology>
    </subcellularLocation>
</comment>
<dbReference type="Pfam" id="PF02705">
    <property type="entry name" value="K_trans"/>
    <property type="match status" value="1"/>
</dbReference>
<organism evidence="14 15">
    <name type="scientific">Riccia fluitans</name>
    <dbReference type="NCBI Taxonomy" id="41844"/>
    <lineage>
        <taxon>Eukaryota</taxon>
        <taxon>Viridiplantae</taxon>
        <taxon>Streptophyta</taxon>
        <taxon>Embryophyta</taxon>
        <taxon>Marchantiophyta</taxon>
        <taxon>Marchantiopsida</taxon>
        <taxon>Marchantiidae</taxon>
        <taxon>Marchantiales</taxon>
        <taxon>Ricciaceae</taxon>
        <taxon>Riccia</taxon>
    </lineage>
</organism>
<evidence type="ECO:0000256" key="4">
    <source>
        <dbReference type="ARBA" id="ARBA00022538"/>
    </source>
</evidence>
<evidence type="ECO:0000313" key="14">
    <source>
        <dbReference type="EMBL" id="KAL2623590.1"/>
    </source>
</evidence>
<dbReference type="InterPro" id="IPR053952">
    <property type="entry name" value="K_trans_C"/>
</dbReference>
<dbReference type="EMBL" id="JBHFFA010000006">
    <property type="protein sequence ID" value="KAL2623590.1"/>
    <property type="molecule type" value="Genomic_DNA"/>
</dbReference>
<evidence type="ECO:0000256" key="10">
    <source>
        <dbReference type="SAM" id="MobiDB-lite"/>
    </source>
</evidence>
<evidence type="ECO:0008006" key="16">
    <source>
        <dbReference type="Google" id="ProtNLM"/>
    </source>
</evidence>
<evidence type="ECO:0000259" key="12">
    <source>
        <dbReference type="Pfam" id="PF02705"/>
    </source>
</evidence>
<keyword evidence="9 11" id="KW-0472">Membrane</keyword>
<gene>
    <name evidence="14" type="ORF">R1flu_003795</name>
</gene>
<feature type="domain" description="K+ potassium transporter C-terminal" evidence="13">
    <location>
        <begin position="170"/>
        <end position="261"/>
    </location>
</feature>
<dbReference type="GO" id="GO:0006813">
    <property type="term" value="P:potassium ion transport"/>
    <property type="evidence" value="ECO:0007669"/>
    <property type="project" value="UniProtKB-KW"/>
</dbReference>
<keyword evidence="6" id="KW-0630">Potassium</keyword>
<evidence type="ECO:0000256" key="7">
    <source>
        <dbReference type="ARBA" id="ARBA00022989"/>
    </source>
</evidence>
<evidence type="ECO:0000256" key="3">
    <source>
        <dbReference type="ARBA" id="ARBA00022448"/>
    </source>
</evidence>
<dbReference type="Proteomes" id="UP001605036">
    <property type="component" value="Unassembled WGS sequence"/>
</dbReference>
<keyword evidence="15" id="KW-1185">Reference proteome</keyword>
<evidence type="ECO:0000256" key="9">
    <source>
        <dbReference type="ARBA" id="ARBA00023136"/>
    </source>
</evidence>
<evidence type="ECO:0000256" key="6">
    <source>
        <dbReference type="ARBA" id="ARBA00022958"/>
    </source>
</evidence>
<evidence type="ECO:0000256" key="2">
    <source>
        <dbReference type="ARBA" id="ARBA00008440"/>
    </source>
</evidence>
<dbReference type="AlphaFoldDB" id="A0ABD1YA57"/>
<name>A0ABD1YA57_9MARC</name>
<proteinExistence type="inferred from homology"/>
<comment type="caution">
    <text evidence="14">The sequence shown here is derived from an EMBL/GenBank/DDBJ whole genome shotgun (WGS) entry which is preliminary data.</text>
</comment>
<comment type="similarity">
    <text evidence="2">Belongs to the HAK/KUP transporter (TC 2.A.72.3) family.</text>
</comment>
<protein>
    <recommendedName>
        <fullName evidence="16">Potassium transporter</fullName>
    </recommendedName>
</protein>
<keyword evidence="7 11" id="KW-1133">Transmembrane helix</keyword>
<evidence type="ECO:0000256" key="1">
    <source>
        <dbReference type="ARBA" id="ARBA00004141"/>
    </source>
</evidence>
<keyword evidence="3" id="KW-0813">Transport</keyword>
<feature type="transmembrane region" description="Helical" evidence="11">
    <location>
        <begin position="83"/>
        <end position="106"/>
    </location>
</feature>
<dbReference type="InterPro" id="IPR053951">
    <property type="entry name" value="K_trans_N"/>
</dbReference>
<reference evidence="14 15" key="1">
    <citation type="submission" date="2024-09" db="EMBL/GenBank/DDBJ databases">
        <title>Chromosome-scale assembly of Riccia fluitans.</title>
        <authorList>
            <person name="Paukszto L."/>
            <person name="Sawicki J."/>
            <person name="Karawczyk K."/>
            <person name="Piernik-Szablinska J."/>
            <person name="Szczecinska M."/>
            <person name="Mazdziarz M."/>
        </authorList>
    </citation>
    <scope>NUCLEOTIDE SEQUENCE [LARGE SCALE GENOMIC DNA]</scope>
    <source>
        <strain evidence="14">Rf_01</strain>
        <tissue evidence="14">Aerial parts of the thallus</tissue>
    </source>
</reference>
<feature type="transmembrane region" description="Helical" evidence="11">
    <location>
        <begin position="126"/>
        <end position="144"/>
    </location>
</feature>
<dbReference type="InterPro" id="IPR003855">
    <property type="entry name" value="K+_transporter"/>
</dbReference>
<keyword evidence="8" id="KW-0406">Ion transport</keyword>
<accession>A0ABD1YA57</accession>
<evidence type="ECO:0000313" key="15">
    <source>
        <dbReference type="Proteomes" id="UP001605036"/>
    </source>
</evidence>
<evidence type="ECO:0000256" key="5">
    <source>
        <dbReference type="ARBA" id="ARBA00022692"/>
    </source>
</evidence>
<evidence type="ECO:0000259" key="13">
    <source>
        <dbReference type="Pfam" id="PF22776"/>
    </source>
</evidence>
<dbReference type="PANTHER" id="PTHR30540">
    <property type="entry name" value="OSMOTIC STRESS POTASSIUM TRANSPORTER"/>
    <property type="match status" value="1"/>
</dbReference>